<reference evidence="1 2" key="1">
    <citation type="submission" date="2019-06" db="EMBL/GenBank/DDBJ databases">
        <title>Whole genome shotgun sequence of Paenarthrobacter aurescens NBRC 12136.</title>
        <authorList>
            <person name="Hosoyama A."/>
            <person name="Uohara A."/>
            <person name="Ohji S."/>
            <person name="Ichikawa N."/>
        </authorList>
    </citation>
    <scope>NUCLEOTIDE SEQUENCE [LARGE SCALE GENOMIC DNA]</scope>
    <source>
        <strain evidence="1 2">NBRC 12136</strain>
    </source>
</reference>
<dbReference type="InterPro" id="IPR012349">
    <property type="entry name" value="Split_barrel_FMN-bd"/>
</dbReference>
<dbReference type="AlphaFoldDB" id="A0A4Y3NEF5"/>
<dbReference type="Proteomes" id="UP000317715">
    <property type="component" value="Unassembled WGS sequence"/>
</dbReference>
<comment type="caution">
    <text evidence="1">The sequence shown here is derived from an EMBL/GenBank/DDBJ whole genome shotgun (WGS) entry which is preliminary data.</text>
</comment>
<dbReference type="Gene3D" id="2.30.110.10">
    <property type="entry name" value="Electron Transport, Fmn-binding Protein, Chain A"/>
    <property type="match status" value="1"/>
</dbReference>
<evidence type="ECO:0000313" key="2">
    <source>
        <dbReference type="Proteomes" id="UP000317715"/>
    </source>
</evidence>
<accession>A0A4Y3NEF5</accession>
<evidence type="ECO:0000313" key="1">
    <source>
        <dbReference type="EMBL" id="GEB18805.1"/>
    </source>
</evidence>
<name>A0A4Y3NEF5_PAEAU</name>
<protein>
    <recommendedName>
        <fullName evidence="3">Flavin-nucleotide-binding protein</fullName>
    </recommendedName>
</protein>
<proteinExistence type="predicted"/>
<dbReference type="SUPFAM" id="SSF50475">
    <property type="entry name" value="FMN-binding split barrel"/>
    <property type="match status" value="1"/>
</dbReference>
<evidence type="ECO:0008006" key="3">
    <source>
        <dbReference type="Google" id="ProtNLM"/>
    </source>
</evidence>
<organism evidence="1 2">
    <name type="scientific">Paenarthrobacter aurescens</name>
    <name type="common">Arthrobacter aurescens</name>
    <dbReference type="NCBI Taxonomy" id="43663"/>
    <lineage>
        <taxon>Bacteria</taxon>
        <taxon>Bacillati</taxon>
        <taxon>Actinomycetota</taxon>
        <taxon>Actinomycetes</taxon>
        <taxon>Micrococcales</taxon>
        <taxon>Micrococcaceae</taxon>
        <taxon>Paenarthrobacter</taxon>
    </lineage>
</organism>
<sequence length="171" mass="18671">MWGLGTLGLSCSAMYARHMSTVEEPSEVQILKVHECWRLLRSNSVGRLAVSGGSGPEIFPVNYFPEDGTLILRTAPGTKMDALMGQEPVALEADGFNSYGTIAWSVVAKGLPEAIPADDPSQESAAHGLSPWEPGTKDFLFRITPTELTGRRFVISDSKRWWPAREPLEAP</sequence>
<dbReference type="InterPro" id="IPR024747">
    <property type="entry name" value="Pyridox_Oxase-rel"/>
</dbReference>
<dbReference type="Pfam" id="PF12900">
    <property type="entry name" value="Pyridox_ox_2"/>
    <property type="match status" value="1"/>
</dbReference>
<keyword evidence="2" id="KW-1185">Reference proteome</keyword>
<gene>
    <name evidence="1" type="ORF">AAU01_15600</name>
</gene>
<dbReference type="EMBL" id="BJMD01000008">
    <property type="protein sequence ID" value="GEB18805.1"/>
    <property type="molecule type" value="Genomic_DNA"/>
</dbReference>